<feature type="binding site" evidence="18">
    <location>
        <position position="27"/>
    </location>
    <ligand>
        <name>UDP-N-acetyl-alpha-D-glucosamine</name>
        <dbReference type="ChEBI" id="CHEBI:57705"/>
    </ligand>
</feature>
<evidence type="ECO:0000256" key="17">
    <source>
        <dbReference type="ARBA" id="ARBA00049628"/>
    </source>
</evidence>
<dbReference type="CDD" id="cd02540">
    <property type="entry name" value="GT2_GlmU_N_bac"/>
    <property type="match status" value="1"/>
</dbReference>
<sequence length="465" mass="50262">MSADEGSLAIVVLAAGKGTRMKSDLPKVMQPVLEEPMLYHVMRALAPLGPVAVIVGHGGDVVESYLDSNWPDANVLWQRDQLGTGHAVMMAKEWLSGFDRVLIVNGDMPLLTTDTARHISDSHVGGCSFATFSAEDPSGYGRVLKDPRVRIVEEKDCSEEERAVTEVNAGVYLVDVPPLLKGLDELGRDNSQGEYYLVDILDSFHRMGLPVSAIHVDSSDDVMGVNNPVELAEVGRILRDRYLNGWMIGEGVKCIDPSSVWIGPDVVFKGEATIYPNVQIWGKTEIGRNVTVESFSVLRDVIVGDGSRINGYGRIEDSSLGRQVKAGPFCYIRQKADVSDEAFVGKFVEVKKSLIGKGSKVPHLSYMGDATLGERVNIGAGTITCNYDGENKHKTSIGDDVFVGSDTMLVAPVKIGDNAMTGAGSVITKDVPDGALAIGRARQRNIEDRRGLMKKKSGGGDRVEQ</sequence>
<dbReference type="CDD" id="cd03353">
    <property type="entry name" value="LbH_GlmU_C"/>
    <property type="match status" value="1"/>
</dbReference>
<feature type="binding site" evidence="18">
    <location>
        <position position="107"/>
    </location>
    <ligand>
        <name>Mg(2+)</name>
        <dbReference type="ChEBI" id="CHEBI:18420"/>
    </ligand>
</feature>
<evidence type="ECO:0000256" key="9">
    <source>
        <dbReference type="ARBA" id="ARBA00022842"/>
    </source>
</evidence>
<feature type="binding site" evidence="18">
    <location>
        <position position="380"/>
    </location>
    <ligand>
        <name>acetyl-CoA</name>
        <dbReference type="ChEBI" id="CHEBI:57288"/>
    </ligand>
</feature>
<comment type="pathway">
    <text evidence="18">Bacterial outer membrane biogenesis; LPS lipid A biosynthesis.</text>
</comment>
<evidence type="ECO:0000313" key="21">
    <source>
        <dbReference type="Proteomes" id="UP001200430"/>
    </source>
</evidence>
<dbReference type="EMBL" id="JAKGUD010000014">
    <property type="protein sequence ID" value="MCF4143368.1"/>
    <property type="molecule type" value="Genomic_DNA"/>
</dbReference>
<comment type="cofactor">
    <cofactor evidence="18">
        <name>Mg(2+)</name>
        <dbReference type="ChEBI" id="CHEBI:18420"/>
    </cofactor>
    <text evidence="18">Binds 1 Mg(2+) ion per subunit.</text>
</comment>
<feature type="binding site" evidence="18">
    <location>
        <position position="226"/>
    </location>
    <ligand>
        <name>UDP-N-acetyl-alpha-D-glucosamine</name>
        <dbReference type="ChEBI" id="CHEBI:57705"/>
    </ligand>
</feature>
<evidence type="ECO:0000256" key="18">
    <source>
        <dbReference type="HAMAP-Rule" id="MF_01631"/>
    </source>
</evidence>
<dbReference type="InterPro" id="IPR001451">
    <property type="entry name" value="Hexapep"/>
</dbReference>
<dbReference type="InterPro" id="IPR011004">
    <property type="entry name" value="Trimer_LpxA-like_sf"/>
</dbReference>
<dbReference type="Pfam" id="PF00132">
    <property type="entry name" value="Hexapep"/>
    <property type="match status" value="1"/>
</dbReference>
<evidence type="ECO:0000256" key="1">
    <source>
        <dbReference type="ARBA" id="ARBA00004496"/>
    </source>
</evidence>
<keyword evidence="7 18" id="KW-0479">Metal-binding</keyword>
<dbReference type="Pfam" id="PF12804">
    <property type="entry name" value="NTP_transf_3"/>
    <property type="match status" value="1"/>
</dbReference>
<evidence type="ECO:0000256" key="7">
    <source>
        <dbReference type="ARBA" id="ARBA00022723"/>
    </source>
</evidence>
<evidence type="ECO:0000313" key="20">
    <source>
        <dbReference type="EMBL" id="MCF4143368.1"/>
    </source>
</evidence>
<dbReference type="Gene3D" id="3.90.550.10">
    <property type="entry name" value="Spore Coat Polysaccharide Biosynthesis Protein SpsA, Chain A"/>
    <property type="match status" value="1"/>
</dbReference>
<feature type="binding site" evidence="18">
    <location>
        <begin position="13"/>
        <end position="16"/>
    </location>
    <ligand>
        <name>UDP-N-acetyl-alpha-D-glucosamine</name>
        <dbReference type="ChEBI" id="CHEBI:57705"/>
    </ligand>
</feature>
<keyword evidence="13 18" id="KW-0012">Acyltransferase</keyword>
<feature type="binding site" evidence="18">
    <location>
        <position position="440"/>
    </location>
    <ligand>
        <name>acetyl-CoA</name>
        <dbReference type="ChEBI" id="CHEBI:57288"/>
    </ligand>
</feature>
<keyword evidence="21" id="KW-1185">Reference proteome</keyword>
<dbReference type="RefSeq" id="WP_236100069.1">
    <property type="nucleotide sequence ID" value="NZ_JAKGUD010000014.1"/>
</dbReference>
<accession>A0ABS9EQA0</accession>
<feature type="binding site" evidence="18">
    <location>
        <position position="366"/>
    </location>
    <ligand>
        <name>UDP-N-acetyl-alpha-D-glucosamine</name>
        <dbReference type="ChEBI" id="CHEBI:57705"/>
    </ligand>
</feature>
<keyword evidence="6 18" id="KW-0548">Nucleotidyltransferase</keyword>
<dbReference type="InterPro" id="IPR005882">
    <property type="entry name" value="Bifunctional_GlmU"/>
</dbReference>
<dbReference type="Proteomes" id="UP001200430">
    <property type="component" value="Unassembled WGS sequence"/>
</dbReference>
<reference evidence="20 21" key="1">
    <citation type="submission" date="2022-01" db="EMBL/GenBank/DDBJ databases">
        <title>Dethiosulfovibrio faecalis sp. nov., a novel proteolytic, non-sulfur-reducing bacterium isolated from a marine aquaculture solid waste bioreactor.</title>
        <authorList>
            <person name="Grabowski S."/>
            <person name="Apolinario E."/>
            <person name="Schneider N."/>
            <person name="Marshall C.W."/>
            <person name="Sowers K.R."/>
        </authorList>
    </citation>
    <scope>NUCLEOTIDE SEQUENCE [LARGE SCALE GENOMIC DNA]</scope>
    <source>
        <strain evidence="20 21">DSM 12537</strain>
    </source>
</reference>
<feature type="binding site" evidence="18">
    <location>
        <begin position="386"/>
        <end position="387"/>
    </location>
    <ligand>
        <name>acetyl-CoA</name>
        <dbReference type="ChEBI" id="CHEBI:57288"/>
    </ligand>
</feature>
<comment type="similarity">
    <text evidence="3 18">In the N-terminal section; belongs to the N-acetylglucosamine-1-phosphate uridyltransferase family.</text>
</comment>
<feature type="binding site" evidence="18">
    <location>
        <position position="78"/>
    </location>
    <ligand>
        <name>UDP-N-acetyl-alpha-D-glucosamine</name>
        <dbReference type="ChEBI" id="CHEBI:57705"/>
    </ligand>
</feature>
<keyword evidence="8 18" id="KW-0677">Repeat</keyword>
<evidence type="ECO:0000256" key="8">
    <source>
        <dbReference type="ARBA" id="ARBA00022737"/>
    </source>
</evidence>
<evidence type="ECO:0000256" key="12">
    <source>
        <dbReference type="ARBA" id="ARBA00023268"/>
    </source>
</evidence>
<dbReference type="NCBIfam" id="TIGR01173">
    <property type="entry name" value="glmU"/>
    <property type="match status" value="1"/>
</dbReference>
<evidence type="ECO:0000256" key="16">
    <source>
        <dbReference type="ARBA" id="ARBA00048493"/>
    </source>
</evidence>
<comment type="similarity">
    <text evidence="2 18">In the C-terminal section; belongs to the transferase hexapeptide repeat family.</text>
</comment>
<proteinExistence type="inferred from homology"/>
<comment type="caution">
    <text evidence="18">Lacks conserved residue(s) required for the propagation of feature annotation.</text>
</comment>
<evidence type="ECO:0000256" key="4">
    <source>
        <dbReference type="ARBA" id="ARBA00022490"/>
    </source>
</evidence>
<evidence type="ECO:0000256" key="10">
    <source>
        <dbReference type="ARBA" id="ARBA00022960"/>
    </source>
</evidence>
<protein>
    <recommendedName>
        <fullName evidence="18">Bifunctional protein GlmU</fullName>
    </recommendedName>
    <domain>
        <recommendedName>
            <fullName evidence="18">UDP-N-acetylglucosamine pyrophosphorylase</fullName>
            <ecNumber evidence="18">2.7.7.23</ecNumber>
        </recommendedName>
        <alternativeName>
            <fullName evidence="18">N-acetylglucosamine-1-phosphate uridyltransferase</fullName>
        </alternativeName>
    </domain>
    <domain>
        <recommendedName>
            <fullName evidence="18">Glucosamine-1-phosphate N-acetyltransferase</fullName>
            <ecNumber evidence="18">2.3.1.157</ecNumber>
        </recommendedName>
    </domain>
</protein>
<comment type="catalytic activity">
    <reaction evidence="15 18">
        <text>alpha-D-glucosamine 1-phosphate + acetyl-CoA = N-acetyl-alpha-D-glucosamine 1-phosphate + CoA + H(+)</text>
        <dbReference type="Rhea" id="RHEA:13725"/>
        <dbReference type="ChEBI" id="CHEBI:15378"/>
        <dbReference type="ChEBI" id="CHEBI:57287"/>
        <dbReference type="ChEBI" id="CHEBI:57288"/>
        <dbReference type="ChEBI" id="CHEBI:57776"/>
        <dbReference type="ChEBI" id="CHEBI:58516"/>
        <dbReference type="EC" id="2.3.1.157"/>
    </reaction>
</comment>
<dbReference type="Gene3D" id="2.160.10.10">
    <property type="entry name" value="Hexapeptide repeat proteins"/>
    <property type="match status" value="1"/>
</dbReference>
<dbReference type="EC" id="2.3.1.157" evidence="18"/>
<evidence type="ECO:0000256" key="15">
    <source>
        <dbReference type="ARBA" id="ARBA00048247"/>
    </source>
</evidence>
<feature type="binding site" evidence="18">
    <location>
        <position position="351"/>
    </location>
    <ligand>
        <name>UDP-N-acetyl-alpha-D-glucosamine</name>
        <dbReference type="ChEBI" id="CHEBI:57705"/>
    </ligand>
</feature>
<dbReference type="PANTHER" id="PTHR43584">
    <property type="entry name" value="NUCLEOTIDYL TRANSFERASE"/>
    <property type="match status" value="1"/>
</dbReference>
<dbReference type="InterPro" id="IPR050065">
    <property type="entry name" value="GlmU-like"/>
</dbReference>
<comment type="caution">
    <text evidence="20">The sequence shown here is derived from an EMBL/GenBank/DDBJ whole genome shotgun (WGS) entry which is preliminary data.</text>
</comment>
<comment type="subunit">
    <text evidence="18">Homotrimer.</text>
</comment>
<comment type="catalytic activity">
    <reaction evidence="16 18">
        <text>N-acetyl-alpha-D-glucosamine 1-phosphate + UTP + H(+) = UDP-N-acetyl-alpha-D-glucosamine + diphosphate</text>
        <dbReference type="Rhea" id="RHEA:13509"/>
        <dbReference type="ChEBI" id="CHEBI:15378"/>
        <dbReference type="ChEBI" id="CHEBI:33019"/>
        <dbReference type="ChEBI" id="CHEBI:46398"/>
        <dbReference type="ChEBI" id="CHEBI:57705"/>
        <dbReference type="ChEBI" id="CHEBI:57776"/>
        <dbReference type="EC" id="2.7.7.23"/>
    </reaction>
</comment>
<dbReference type="PANTHER" id="PTHR43584:SF3">
    <property type="entry name" value="BIFUNCTIONAL PROTEIN GLMU"/>
    <property type="match status" value="1"/>
</dbReference>
<keyword evidence="5 18" id="KW-0808">Transferase</keyword>
<dbReference type="GO" id="GO:0003977">
    <property type="term" value="F:UDP-N-acetylglucosamine diphosphorylase activity"/>
    <property type="evidence" value="ECO:0007669"/>
    <property type="project" value="UniProtKB-EC"/>
</dbReference>
<evidence type="ECO:0000256" key="5">
    <source>
        <dbReference type="ARBA" id="ARBA00022679"/>
    </source>
</evidence>
<organism evidence="20 21">
    <name type="scientific">Dethiosulfovibrio marinus</name>
    <dbReference type="NCBI Taxonomy" id="133532"/>
    <lineage>
        <taxon>Bacteria</taxon>
        <taxon>Thermotogati</taxon>
        <taxon>Synergistota</taxon>
        <taxon>Synergistia</taxon>
        <taxon>Synergistales</taxon>
        <taxon>Dethiosulfovibrionaceae</taxon>
        <taxon>Dethiosulfovibrio</taxon>
    </lineage>
</organism>
<evidence type="ECO:0000256" key="6">
    <source>
        <dbReference type="ARBA" id="ARBA00022695"/>
    </source>
</evidence>
<comment type="pathway">
    <text evidence="18">Nucleotide-sugar biosynthesis; UDP-N-acetyl-alpha-D-glucosamine biosynthesis; N-acetyl-alpha-D-glucosamine 1-phosphate from alpha-D-glucosamine 6-phosphate (route II): step 2/2.</text>
</comment>
<evidence type="ECO:0000256" key="11">
    <source>
        <dbReference type="ARBA" id="ARBA00022984"/>
    </source>
</evidence>
<dbReference type="InterPro" id="IPR029044">
    <property type="entry name" value="Nucleotide-diphossugar_trans"/>
</dbReference>
<feature type="binding site" evidence="18">
    <location>
        <position position="377"/>
    </location>
    <ligand>
        <name>UDP-N-acetyl-alpha-D-glucosamine</name>
        <dbReference type="ChEBI" id="CHEBI:57705"/>
    </ligand>
</feature>
<dbReference type="SUPFAM" id="SSF53448">
    <property type="entry name" value="Nucleotide-diphospho-sugar transferases"/>
    <property type="match status" value="1"/>
</dbReference>
<name>A0ABS9EQA0_9BACT</name>
<keyword evidence="10 18" id="KW-0133">Cell shape</keyword>
<keyword evidence="14 18" id="KW-0961">Cell wall biogenesis/degradation</keyword>
<feature type="region of interest" description="Pyrophosphorylase" evidence="18">
    <location>
        <begin position="1"/>
        <end position="228"/>
    </location>
</feature>
<feature type="region of interest" description="N-acetyltransferase" evidence="18">
    <location>
        <begin position="251"/>
        <end position="465"/>
    </location>
</feature>
<evidence type="ECO:0000256" key="13">
    <source>
        <dbReference type="ARBA" id="ARBA00023315"/>
    </source>
</evidence>
<feature type="binding site" evidence="18">
    <location>
        <position position="423"/>
    </location>
    <ligand>
        <name>acetyl-CoA</name>
        <dbReference type="ChEBI" id="CHEBI:57288"/>
    </ligand>
</feature>
<feature type="binding site" evidence="18">
    <location>
        <position position="226"/>
    </location>
    <ligand>
        <name>Mg(2+)</name>
        <dbReference type="ChEBI" id="CHEBI:18420"/>
    </ligand>
</feature>
<keyword evidence="11 18" id="KW-0573">Peptidoglycan synthesis</keyword>
<feature type="binding site" evidence="18">
    <location>
        <begin position="83"/>
        <end position="84"/>
    </location>
    <ligand>
        <name>UDP-N-acetyl-alpha-D-glucosamine</name>
        <dbReference type="ChEBI" id="CHEBI:57705"/>
    </ligand>
</feature>
<dbReference type="InterPro" id="IPR025877">
    <property type="entry name" value="MobA-like_NTP_Trfase"/>
</dbReference>
<evidence type="ECO:0000256" key="3">
    <source>
        <dbReference type="ARBA" id="ARBA00007947"/>
    </source>
</evidence>
<keyword evidence="9 18" id="KW-0460">Magnesium</keyword>
<gene>
    <name evidence="18 20" type="primary">glmU</name>
    <name evidence="20" type="ORF">L2W38_11150</name>
</gene>
<dbReference type="SUPFAM" id="SSF51161">
    <property type="entry name" value="Trimeric LpxA-like enzymes"/>
    <property type="match status" value="1"/>
</dbReference>
<keyword evidence="4 18" id="KW-0963">Cytoplasm</keyword>
<feature type="binding site" evidence="18">
    <location>
        <position position="168"/>
    </location>
    <ligand>
        <name>UDP-N-acetyl-alpha-D-glucosamine</name>
        <dbReference type="ChEBI" id="CHEBI:57705"/>
    </ligand>
</feature>
<evidence type="ECO:0000256" key="2">
    <source>
        <dbReference type="ARBA" id="ARBA00007707"/>
    </source>
</evidence>
<feature type="binding site" evidence="18">
    <location>
        <position position="153"/>
    </location>
    <ligand>
        <name>UDP-N-acetyl-alpha-D-glucosamine</name>
        <dbReference type="ChEBI" id="CHEBI:57705"/>
    </ligand>
</feature>
<evidence type="ECO:0000256" key="14">
    <source>
        <dbReference type="ARBA" id="ARBA00023316"/>
    </source>
</evidence>
<comment type="pathway">
    <text evidence="18">Nucleotide-sugar biosynthesis; UDP-N-acetyl-alpha-D-glucosamine biosynthesis; UDP-N-acetyl-alpha-D-glucosamine from N-acetyl-alpha-D-glucosamine 1-phosphate: step 1/1.</text>
</comment>
<evidence type="ECO:0000259" key="19">
    <source>
        <dbReference type="Pfam" id="PF12804"/>
    </source>
</evidence>
<comment type="subcellular location">
    <subcellularLocation>
        <location evidence="1 18">Cytoplasm</location>
    </subcellularLocation>
</comment>
<feature type="binding site" evidence="18">
    <location>
        <position position="405"/>
    </location>
    <ligand>
        <name>acetyl-CoA</name>
        <dbReference type="ChEBI" id="CHEBI:57288"/>
    </ligand>
</feature>
<dbReference type="HAMAP" id="MF_01631">
    <property type="entry name" value="GlmU"/>
    <property type="match status" value="1"/>
</dbReference>
<keyword evidence="12 18" id="KW-0511">Multifunctional enzyme</keyword>
<feature type="active site" description="Proton acceptor" evidence="18">
    <location>
        <position position="363"/>
    </location>
</feature>
<dbReference type="GO" id="GO:0019134">
    <property type="term" value="F:glucosamine-1-phosphate N-acetyltransferase activity"/>
    <property type="evidence" value="ECO:0007669"/>
    <property type="project" value="UniProtKB-EC"/>
</dbReference>
<comment type="function">
    <text evidence="17 18">Catalyzes the last two sequential reactions in the de novo biosynthetic pathway for UDP-N-acetylglucosamine (UDP-GlcNAc). The C-terminal domain catalyzes the transfer of acetyl group from acetyl coenzyme A to glucosamine-1-phosphate (GlcN-1-P) to produce N-acetylglucosamine-1-phosphate (GlcNAc-1-P), which is converted into UDP-GlcNAc by the transfer of uridine 5-monophosphate (from uridine 5-triphosphate), a reaction catalyzed by the N-terminal domain.</text>
</comment>
<feature type="binding site" evidence="18">
    <location>
        <position position="141"/>
    </location>
    <ligand>
        <name>UDP-N-acetyl-alpha-D-glucosamine</name>
        <dbReference type="ChEBI" id="CHEBI:57705"/>
    </ligand>
</feature>
<feature type="domain" description="MobA-like NTP transferase" evidence="19">
    <location>
        <begin position="11"/>
        <end position="134"/>
    </location>
</feature>
<dbReference type="InterPro" id="IPR038009">
    <property type="entry name" value="GlmU_C_LbH"/>
</dbReference>
<dbReference type="EC" id="2.7.7.23" evidence="18"/>
<feature type="binding site" evidence="18">
    <location>
        <position position="333"/>
    </location>
    <ligand>
        <name>UDP-N-acetyl-alpha-D-glucosamine</name>
        <dbReference type="ChEBI" id="CHEBI:57705"/>
    </ligand>
</feature>